<evidence type="ECO:0000313" key="2">
    <source>
        <dbReference type="EMBL" id="KIP06195.1"/>
    </source>
</evidence>
<dbReference type="EMBL" id="KN840523">
    <property type="protein sequence ID" value="KIP06195.1"/>
    <property type="molecule type" value="Genomic_DNA"/>
</dbReference>
<keyword evidence="3" id="KW-1185">Reference proteome</keyword>
<gene>
    <name evidence="2" type="ORF">PHLGIDRAFT_119159</name>
</gene>
<sequence>MLAPPAPLFHRAISRGVYGWARQGAERRTLQESFSTDLEPQTTIAKPDSVFARQGCQWRSALVYRLTPSNIGSDVNLTKKGTADKEATKEKMHAGKHIAEKQAKSRV</sequence>
<protein>
    <submittedName>
        <fullName evidence="2">Uncharacterized protein</fullName>
    </submittedName>
</protein>
<organism evidence="2 3">
    <name type="scientific">Phlebiopsis gigantea (strain 11061_1 CR5-6)</name>
    <name type="common">White-rot fungus</name>
    <name type="synonym">Peniophora gigantea</name>
    <dbReference type="NCBI Taxonomy" id="745531"/>
    <lineage>
        <taxon>Eukaryota</taxon>
        <taxon>Fungi</taxon>
        <taxon>Dikarya</taxon>
        <taxon>Basidiomycota</taxon>
        <taxon>Agaricomycotina</taxon>
        <taxon>Agaricomycetes</taxon>
        <taxon>Polyporales</taxon>
        <taxon>Phanerochaetaceae</taxon>
        <taxon>Phlebiopsis</taxon>
    </lineage>
</organism>
<dbReference type="HOGENOM" id="CLU_2210939_0_0_1"/>
<feature type="region of interest" description="Disordered" evidence="1">
    <location>
        <begin position="82"/>
        <end position="107"/>
    </location>
</feature>
<dbReference type="AlphaFoldDB" id="A0A0C3S9G9"/>
<reference evidence="2 3" key="1">
    <citation type="journal article" date="2014" name="PLoS Genet.">
        <title>Analysis of the Phlebiopsis gigantea genome, transcriptome and secretome provides insight into its pioneer colonization strategies of wood.</title>
        <authorList>
            <person name="Hori C."/>
            <person name="Ishida T."/>
            <person name="Igarashi K."/>
            <person name="Samejima M."/>
            <person name="Suzuki H."/>
            <person name="Master E."/>
            <person name="Ferreira P."/>
            <person name="Ruiz-Duenas F.J."/>
            <person name="Held B."/>
            <person name="Canessa P."/>
            <person name="Larrondo L.F."/>
            <person name="Schmoll M."/>
            <person name="Druzhinina I.S."/>
            <person name="Kubicek C.P."/>
            <person name="Gaskell J.A."/>
            <person name="Kersten P."/>
            <person name="St John F."/>
            <person name="Glasner J."/>
            <person name="Sabat G."/>
            <person name="Splinter BonDurant S."/>
            <person name="Syed K."/>
            <person name="Yadav J."/>
            <person name="Mgbeahuruike A.C."/>
            <person name="Kovalchuk A."/>
            <person name="Asiegbu F.O."/>
            <person name="Lackner G."/>
            <person name="Hoffmeister D."/>
            <person name="Rencoret J."/>
            <person name="Gutierrez A."/>
            <person name="Sun H."/>
            <person name="Lindquist E."/>
            <person name="Barry K."/>
            <person name="Riley R."/>
            <person name="Grigoriev I.V."/>
            <person name="Henrissat B."/>
            <person name="Kues U."/>
            <person name="Berka R.M."/>
            <person name="Martinez A.T."/>
            <person name="Covert S.F."/>
            <person name="Blanchette R.A."/>
            <person name="Cullen D."/>
        </authorList>
    </citation>
    <scope>NUCLEOTIDE SEQUENCE [LARGE SCALE GENOMIC DNA]</scope>
    <source>
        <strain evidence="2 3">11061_1 CR5-6</strain>
    </source>
</reference>
<dbReference type="Proteomes" id="UP000053257">
    <property type="component" value="Unassembled WGS sequence"/>
</dbReference>
<proteinExistence type="predicted"/>
<evidence type="ECO:0000313" key="3">
    <source>
        <dbReference type="Proteomes" id="UP000053257"/>
    </source>
</evidence>
<accession>A0A0C3S9G9</accession>
<name>A0A0C3S9G9_PHLG1</name>
<evidence type="ECO:0000256" key="1">
    <source>
        <dbReference type="SAM" id="MobiDB-lite"/>
    </source>
</evidence>